<keyword evidence="1" id="KW-0732">Signal</keyword>
<dbReference type="Proteomes" id="UP000005204">
    <property type="component" value="Unassembled WGS sequence"/>
</dbReference>
<protein>
    <submittedName>
        <fullName evidence="2">Uncharacterized protein</fullName>
    </submittedName>
</protein>
<name>A0A8R2ANP9_BOMMO</name>
<evidence type="ECO:0000313" key="3">
    <source>
        <dbReference type="Proteomes" id="UP000005204"/>
    </source>
</evidence>
<sequence length="224" mass="25534">MSVNMELIKTVGYLFAIVLLIEVVGGQSMPKIKPESFQKNNRICQTLQEDPYFEIDEVIGKPWRIYYTWNMRFEKKCMDMTFKNATPKIVQRVWNDMHEYLDDQPNWNAATLHLSMGKVRHEMLLFADQGPAGSFSGVPNVARDGSITVNRHTVPLLKFQLKLVHGSKFLVMTDCHMGISSLSARADEPPYRSELDTVTAKLALGDGFYTCLDDRNKDELVPIA</sequence>
<organism evidence="2 3">
    <name type="scientific">Bombyx mori</name>
    <name type="common">Silk moth</name>
    <dbReference type="NCBI Taxonomy" id="7091"/>
    <lineage>
        <taxon>Eukaryota</taxon>
        <taxon>Metazoa</taxon>
        <taxon>Ecdysozoa</taxon>
        <taxon>Arthropoda</taxon>
        <taxon>Hexapoda</taxon>
        <taxon>Insecta</taxon>
        <taxon>Pterygota</taxon>
        <taxon>Neoptera</taxon>
        <taxon>Endopterygota</taxon>
        <taxon>Lepidoptera</taxon>
        <taxon>Glossata</taxon>
        <taxon>Ditrysia</taxon>
        <taxon>Bombycoidea</taxon>
        <taxon>Bombycidae</taxon>
        <taxon>Bombycinae</taxon>
        <taxon>Bombyx</taxon>
    </lineage>
</organism>
<feature type="chain" id="PRO_5035929964" evidence="1">
    <location>
        <begin position="27"/>
        <end position="224"/>
    </location>
</feature>
<evidence type="ECO:0000256" key="1">
    <source>
        <dbReference type="SAM" id="SignalP"/>
    </source>
</evidence>
<dbReference type="RefSeq" id="XP_004928905.4">
    <property type="nucleotide sequence ID" value="XM_004928848.5"/>
</dbReference>
<evidence type="ECO:0000313" key="2">
    <source>
        <dbReference type="EnsemblMetazoa" id="XP_004928905.4"/>
    </source>
</evidence>
<reference evidence="2" key="2">
    <citation type="submission" date="2022-06" db="UniProtKB">
        <authorList>
            <consortium name="EnsemblMetazoa"/>
        </authorList>
    </citation>
    <scope>IDENTIFICATION</scope>
    <source>
        <strain evidence="2">p50T (Dazao)</strain>
    </source>
</reference>
<dbReference type="AlphaFoldDB" id="A0A8R2ANP9"/>
<proteinExistence type="predicted"/>
<dbReference type="EnsemblMetazoa" id="XM_004928848.4">
    <property type="protein sequence ID" value="XP_004928905.4"/>
    <property type="gene ID" value="LOC101739547"/>
</dbReference>
<keyword evidence="3" id="KW-1185">Reference proteome</keyword>
<dbReference type="GeneID" id="101739547"/>
<reference evidence="3" key="1">
    <citation type="journal article" date="2008" name="Insect Biochem. Mol. Biol.">
        <title>The genome of a lepidopteran model insect, the silkworm Bombyx mori.</title>
        <authorList>
            <consortium name="International Silkworm Genome Consortium"/>
        </authorList>
    </citation>
    <scope>NUCLEOTIDE SEQUENCE [LARGE SCALE GENOMIC DNA]</scope>
    <source>
        <strain evidence="3">p50T</strain>
    </source>
</reference>
<feature type="signal peptide" evidence="1">
    <location>
        <begin position="1"/>
        <end position="26"/>
    </location>
</feature>
<dbReference type="KEGG" id="bmor:101739547"/>
<accession>A0A8R2ANP9</accession>